<dbReference type="Gene3D" id="3.10.129.10">
    <property type="entry name" value="Hotdog Thioesterase"/>
    <property type="match status" value="1"/>
</dbReference>
<dbReference type="InterPro" id="IPR029069">
    <property type="entry name" value="HotDog_dom_sf"/>
</dbReference>
<dbReference type="CDD" id="cd00586">
    <property type="entry name" value="4HBT"/>
    <property type="match status" value="1"/>
</dbReference>
<dbReference type="FunFam" id="3.10.129.10:FF:000004">
    <property type="entry name" value="Tol-pal system-associated acyl-CoA thioesterase"/>
    <property type="match status" value="1"/>
</dbReference>
<keyword evidence="5" id="KW-1185">Reference proteome</keyword>
<dbReference type="NCBIfam" id="TIGR02799">
    <property type="entry name" value="thio_ybgC"/>
    <property type="match status" value="1"/>
</dbReference>
<gene>
    <name evidence="4" type="ORF">GCM10007877_11530</name>
</gene>
<dbReference type="RefSeq" id="WP_232592057.1">
    <property type="nucleotide sequence ID" value="NZ_BSPD01000030.1"/>
</dbReference>
<dbReference type="InterPro" id="IPR006684">
    <property type="entry name" value="YbgC/YbaW"/>
</dbReference>
<dbReference type="NCBIfam" id="TIGR00051">
    <property type="entry name" value="YbgC/FadM family acyl-CoA thioesterase"/>
    <property type="match status" value="1"/>
</dbReference>
<dbReference type="InterPro" id="IPR006683">
    <property type="entry name" value="Thioestr_dom"/>
</dbReference>
<keyword evidence="2" id="KW-0378">Hydrolase</keyword>
<dbReference type="AlphaFoldDB" id="A0AA37T249"/>
<reference evidence="4 5" key="1">
    <citation type="journal article" date="2014" name="Int. J. Syst. Evol. Microbiol.">
        <title>Complete genome sequence of Corynebacterium casei LMG S-19264T (=DSM 44701T), isolated from a smear-ripened cheese.</title>
        <authorList>
            <consortium name="US DOE Joint Genome Institute (JGI-PGF)"/>
            <person name="Walter F."/>
            <person name="Albersmeier A."/>
            <person name="Kalinowski J."/>
            <person name="Ruckert C."/>
        </authorList>
    </citation>
    <scope>NUCLEOTIDE SEQUENCE [LARGE SCALE GENOMIC DNA]</scope>
    <source>
        <strain evidence="4 5">NBRC 110095</strain>
    </source>
</reference>
<name>A0AA37T249_9GAMM</name>
<dbReference type="GO" id="GO:0047617">
    <property type="term" value="F:fatty acyl-CoA hydrolase activity"/>
    <property type="evidence" value="ECO:0007669"/>
    <property type="project" value="TreeGrafter"/>
</dbReference>
<dbReference type="Pfam" id="PF03061">
    <property type="entry name" value="4HBT"/>
    <property type="match status" value="1"/>
</dbReference>
<dbReference type="InterPro" id="IPR050563">
    <property type="entry name" value="4-hydroxybenzoyl-CoA_TE"/>
</dbReference>
<evidence type="ECO:0000313" key="5">
    <source>
        <dbReference type="Proteomes" id="UP001156870"/>
    </source>
</evidence>
<feature type="domain" description="Thioesterase" evidence="3">
    <location>
        <begin position="19"/>
        <end position="102"/>
    </location>
</feature>
<dbReference type="PIRSF" id="PIRSF003230">
    <property type="entry name" value="YbgC"/>
    <property type="match status" value="1"/>
</dbReference>
<protein>
    <submittedName>
        <fullName evidence="4">Tol-pal system-associated acyl-CoA thioesterase</fullName>
    </submittedName>
</protein>
<comment type="caution">
    <text evidence="4">The sequence shown here is derived from an EMBL/GenBank/DDBJ whole genome shotgun (WGS) entry which is preliminary data.</text>
</comment>
<dbReference type="PANTHER" id="PTHR31793">
    <property type="entry name" value="4-HYDROXYBENZOYL-COA THIOESTERASE FAMILY MEMBER"/>
    <property type="match status" value="1"/>
</dbReference>
<proteinExistence type="inferred from homology"/>
<sequence length="142" mass="16072">MRQFSWPVRVYIEDTDSGKIVYYVNYLKFMERARTELLRSLGHGKAAVSETGQLMVVANAEVKYLSPARLDDELIVTTAIERSARTFLLFKQSVVRDGDVLCEGVIKVGCVNQDTMKPTQIPMPIRVSVNNWLQAETDGKML</sequence>
<evidence type="ECO:0000259" key="3">
    <source>
        <dbReference type="Pfam" id="PF03061"/>
    </source>
</evidence>
<evidence type="ECO:0000313" key="4">
    <source>
        <dbReference type="EMBL" id="GLS25439.1"/>
    </source>
</evidence>
<accession>A0AA37T249</accession>
<dbReference type="InterPro" id="IPR014166">
    <property type="entry name" value="Tol-Pal_acyl-CoA_thioesterase"/>
</dbReference>
<dbReference type="PANTHER" id="PTHR31793:SF37">
    <property type="entry name" value="ACYL-COA THIOESTER HYDROLASE YBGC"/>
    <property type="match status" value="1"/>
</dbReference>
<comment type="similarity">
    <text evidence="1">Belongs to the 4-hydroxybenzoyl-CoA thioesterase family.</text>
</comment>
<organism evidence="4 5">
    <name type="scientific">Marinibactrum halimedae</name>
    <dbReference type="NCBI Taxonomy" id="1444977"/>
    <lineage>
        <taxon>Bacteria</taxon>
        <taxon>Pseudomonadati</taxon>
        <taxon>Pseudomonadota</taxon>
        <taxon>Gammaproteobacteria</taxon>
        <taxon>Cellvibrionales</taxon>
        <taxon>Cellvibrionaceae</taxon>
        <taxon>Marinibactrum</taxon>
    </lineage>
</organism>
<evidence type="ECO:0000256" key="2">
    <source>
        <dbReference type="ARBA" id="ARBA00022801"/>
    </source>
</evidence>
<dbReference type="Proteomes" id="UP001156870">
    <property type="component" value="Unassembled WGS sequence"/>
</dbReference>
<dbReference type="SUPFAM" id="SSF54637">
    <property type="entry name" value="Thioesterase/thiol ester dehydrase-isomerase"/>
    <property type="match status" value="1"/>
</dbReference>
<dbReference type="EMBL" id="BSPD01000030">
    <property type="protein sequence ID" value="GLS25439.1"/>
    <property type="molecule type" value="Genomic_DNA"/>
</dbReference>
<evidence type="ECO:0000256" key="1">
    <source>
        <dbReference type="ARBA" id="ARBA00005953"/>
    </source>
</evidence>